<evidence type="ECO:0000256" key="1">
    <source>
        <dbReference type="PROSITE-ProRule" id="PRU00339"/>
    </source>
</evidence>
<dbReference type="PANTHER" id="PTHR43883:SF1">
    <property type="entry name" value="GLUCONOKINASE"/>
    <property type="match status" value="1"/>
</dbReference>
<name>A0A9P1BIJ0_9DINO</name>
<dbReference type="InterPro" id="IPR021122">
    <property type="entry name" value="RNA_ligase_dom_REL/Rnl2"/>
</dbReference>
<dbReference type="PANTHER" id="PTHR43883">
    <property type="entry name" value="SLR0207 PROTEIN"/>
    <property type="match status" value="1"/>
</dbReference>
<dbReference type="SUPFAM" id="SSF48452">
    <property type="entry name" value="TPR-like"/>
    <property type="match status" value="1"/>
</dbReference>
<evidence type="ECO:0000313" key="5">
    <source>
        <dbReference type="EMBL" id="CAL1126585.1"/>
    </source>
</evidence>
<dbReference type="Pfam" id="PF00856">
    <property type="entry name" value="SET"/>
    <property type="match status" value="1"/>
</dbReference>
<evidence type="ECO:0000313" key="6">
    <source>
        <dbReference type="Proteomes" id="UP001152797"/>
    </source>
</evidence>
<dbReference type="PROSITE" id="PS50280">
    <property type="entry name" value="SET"/>
    <property type="match status" value="1"/>
</dbReference>
<feature type="region of interest" description="Disordered" evidence="2">
    <location>
        <begin position="91"/>
        <end position="125"/>
    </location>
</feature>
<dbReference type="OrthoDB" id="438689at2759"/>
<feature type="repeat" description="TPR" evidence="1">
    <location>
        <begin position="895"/>
        <end position="928"/>
    </location>
</feature>
<dbReference type="Gene3D" id="6.10.140.2220">
    <property type="match status" value="1"/>
</dbReference>
<feature type="region of interest" description="Disordered" evidence="2">
    <location>
        <begin position="56"/>
        <end position="78"/>
    </location>
</feature>
<dbReference type="InterPro" id="IPR054498">
    <property type="entry name" value="2H-SAK"/>
</dbReference>
<dbReference type="Pfam" id="PF09414">
    <property type="entry name" value="RNA_ligase"/>
    <property type="match status" value="1"/>
</dbReference>
<dbReference type="Gene3D" id="2.170.270.10">
    <property type="entry name" value="SET domain"/>
    <property type="match status" value="1"/>
</dbReference>
<dbReference type="SUPFAM" id="SSF82199">
    <property type="entry name" value="SET domain"/>
    <property type="match status" value="1"/>
</dbReference>
<feature type="domain" description="SET" evidence="3">
    <location>
        <begin position="248"/>
        <end position="503"/>
    </location>
</feature>
<dbReference type="AlphaFoldDB" id="A0A9P1BIJ0"/>
<dbReference type="PROSITE" id="PS50005">
    <property type="entry name" value="TPR"/>
    <property type="match status" value="1"/>
</dbReference>
<dbReference type="CDD" id="cd20071">
    <property type="entry name" value="SET_SMYD"/>
    <property type="match status" value="1"/>
</dbReference>
<reference evidence="4" key="1">
    <citation type="submission" date="2022-10" db="EMBL/GenBank/DDBJ databases">
        <authorList>
            <person name="Chen Y."/>
            <person name="Dougan E. K."/>
            <person name="Chan C."/>
            <person name="Rhodes N."/>
            <person name="Thang M."/>
        </authorList>
    </citation>
    <scope>NUCLEOTIDE SEQUENCE</scope>
</reference>
<dbReference type="Proteomes" id="UP001152797">
    <property type="component" value="Unassembled WGS sequence"/>
</dbReference>
<protein>
    <recommendedName>
        <fullName evidence="3">SET domain-containing protein</fullName>
    </recommendedName>
</protein>
<comment type="caution">
    <text evidence="4">The sequence shown here is derived from an EMBL/GenBank/DDBJ whole genome shotgun (WGS) entry which is preliminary data.</text>
</comment>
<dbReference type="Gene3D" id="3.30.470.30">
    <property type="entry name" value="DNA ligase/mRNA capping enzyme"/>
    <property type="match status" value="1"/>
</dbReference>
<dbReference type="SUPFAM" id="SSF56091">
    <property type="entry name" value="DNA ligase/mRNA capping enzyme, catalytic domain"/>
    <property type="match status" value="1"/>
</dbReference>
<evidence type="ECO:0000313" key="4">
    <source>
        <dbReference type="EMBL" id="CAI3973210.1"/>
    </source>
</evidence>
<dbReference type="Gene3D" id="1.25.40.10">
    <property type="entry name" value="Tetratricopeptide repeat domain"/>
    <property type="match status" value="1"/>
</dbReference>
<proteinExistence type="predicted"/>
<feature type="region of interest" description="Disordered" evidence="2">
    <location>
        <begin position="1"/>
        <end position="33"/>
    </location>
</feature>
<dbReference type="Pfam" id="PF22547">
    <property type="entry name" value="2H-SAK"/>
    <property type="match status" value="1"/>
</dbReference>
<dbReference type="InterPro" id="IPR046341">
    <property type="entry name" value="SET_dom_sf"/>
</dbReference>
<dbReference type="InterPro" id="IPR001214">
    <property type="entry name" value="SET_dom"/>
</dbReference>
<dbReference type="InterPro" id="IPR052732">
    <property type="entry name" value="Cell-binding_unc_protein"/>
</dbReference>
<accession>A0A9P1BIJ0</accession>
<sequence length="1197" mass="130090">MPRWRYGDASAAENPGPPEPSARVGSVQTMDLGHELVDAGGEQKATLIRSPKAFKKQIVDTSDQQDGTVTSTEPRDSQKMLEEHRNQLALSAERASPTTLSHRSHMLHSSRSPNNKNQLTDTRLQRRPYTVQAAKPNVAEPQDFRKFHQTSAMAASGLVASDESCAADGTCSESLRPARHARQQKVLRDDPKPSRRKGAVKSLIEQEVLELEALSEIYHKQLTLLEDLQRGLHAGLGHRAEFVAAESSSLELVELPSKGYGVRTIASIDAGCCLLAEPPLVLLQLESSKEETFACGHCLKPLPGSTHHHCGCSSFCSQPCMADATASGHPFLCGETSAAQQLDELLRELGNVGEAFRLSAKVLAKSAVDASIYPLVHGLVGAPWWQTVAGFEGPLAQEAEGITGTVLELLETLLPLPHGFDVQQLAMLVGRVRMNAVEVEVTDEELPTTRGLALYLVASAVNHDCKPNCALQSCLPMPELRGWAVLQALRDLEEGEEVTIEYVADSPDRHQQLLEQWQFECNCQEKSGQAGSMRSHAVQALLEAAPLVSEQVICGAPPSRSTVEEEEDAVEPVAGKTSSAAALDDFVISKAVVPQESASTLLGLMPLRNHRSTAPTPTSQIAMPTVLVVTVLGSEEQSFHLLDSPRIAMAALLIGSGQQLTFCCGVVAVTGDAVEQASSRGLAAVPGSWVQQREKRDGAQHHLTLLSKVDLQQLSQRMADGASWCQEVPPDADMTGIAKAAAALLGKMSCTWDWVDVGTGSCKDATGEASFRVVLWPAAAAWRERLELPPKDFHITLGFHDADVHSKSKGVASLRSPEVASLPQLLQLAQRLIPDLESFGPSIEQMLETVQQGEMDVEMQVQALRLWCTYHGRQKQPQQVLLHADQLLELSGNDAVAMRSRGLALVMLQRYQEALEALQRADDLQPAEGPEAQRVAQAVAICRKKLGGKTDVNGYALAANVAADDPKSPAEGNYPKTPHLPFSPGVNPDDTRISDCKHLLEAEVVVTEKLDGGNCCLKDGQVFGRTHAQPASHESFSAVKELAANLGPQLEGVQLFGENMQAVHSIEYGNLQSFFYVFAARRGNSWLSWDETTRLAEDLGLPMVPLVFRGKFDSPERLQKCLETWKAEKSAVGADVEAEGFVVRRSAAIHEKAFQDEVAKFVRANHIQTDEAWKRKWKKASIGPELETSPLRTLEDH</sequence>
<keyword evidence="6" id="KW-1185">Reference proteome</keyword>
<gene>
    <name evidence="4" type="ORF">C1SCF055_LOCUS1732</name>
</gene>
<organism evidence="4">
    <name type="scientific">Cladocopium goreaui</name>
    <dbReference type="NCBI Taxonomy" id="2562237"/>
    <lineage>
        <taxon>Eukaryota</taxon>
        <taxon>Sar</taxon>
        <taxon>Alveolata</taxon>
        <taxon>Dinophyceae</taxon>
        <taxon>Suessiales</taxon>
        <taxon>Symbiodiniaceae</taxon>
        <taxon>Cladocopium</taxon>
    </lineage>
</organism>
<evidence type="ECO:0000259" key="3">
    <source>
        <dbReference type="PROSITE" id="PS50280"/>
    </source>
</evidence>
<dbReference type="InterPro" id="IPR011990">
    <property type="entry name" value="TPR-like_helical_dom_sf"/>
</dbReference>
<feature type="region of interest" description="Disordered" evidence="2">
    <location>
        <begin position="168"/>
        <end position="199"/>
    </location>
</feature>
<dbReference type="InterPro" id="IPR019734">
    <property type="entry name" value="TPR_rpt"/>
</dbReference>
<dbReference type="EMBL" id="CAMXCT010000058">
    <property type="protein sequence ID" value="CAI3973210.1"/>
    <property type="molecule type" value="Genomic_DNA"/>
</dbReference>
<reference evidence="5" key="2">
    <citation type="submission" date="2024-04" db="EMBL/GenBank/DDBJ databases">
        <authorList>
            <person name="Chen Y."/>
            <person name="Shah S."/>
            <person name="Dougan E. K."/>
            <person name="Thang M."/>
            <person name="Chan C."/>
        </authorList>
    </citation>
    <scope>NUCLEOTIDE SEQUENCE [LARGE SCALE GENOMIC DNA]</scope>
</reference>
<dbReference type="EMBL" id="CAMXCT030000058">
    <property type="protein sequence ID" value="CAL4760522.1"/>
    <property type="molecule type" value="Genomic_DNA"/>
</dbReference>
<keyword evidence="1" id="KW-0802">TPR repeat</keyword>
<evidence type="ECO:0000256" key="2">
    <source>
        <dbReference type="SAM" id="MobiDB-lite"/>
    </source>
</evidence>
<dbReference type="Gene3D" id="1.10.220.160">
    <property type="match status" value="1"/>
</dbReference>
<dbReference type="EMBL" id="CAMXCT020000058">
    <property type="protein sequence ID" value="CAL1126585.1"/>
    <property type="molecule type" value="Genomic_DNA"/>
</dbReference>
<feature type="region of interest" description="Disordered" evidence="2">
    <location>
        <begin position="964"/>
        <end position="986"/>
    </location>
</feature>
<feature type="compositionally biased region" description="Polar residues" evidence="2">
    <location>
        <begin position="59"/>
        <end position="72"/>
    </location>
</feature>
<feature type="compositionally biased region" description="Polar residues" evidence="2">
    <location>
        <begin position="113"/>
        <end position="122"/>
    </location>
</feature>